<dbReference type="Pfam" id="PF07729">
    <property type="entry name" value="FCD"/>
    <property type="match status" value="1"/>
</dbReference>
<dbReference type="GO" id="GO:0003677">
    <property type="term" value="F:DNA binding"/>
    <property type="evidence" value="ECO:0007669"/>
    <property type="project" value="UniProtKB-KW"/>
</dbReference>
<accession>A0A2L2X940</accession>
<dbReference type="SUPFAM" id="SSF48008">
    <property type="entry name" value="GntR ligand-binding domain-like"/>
    <property type="match status" value="1"/>
</dbReference>
<organism evidence="5 6">
    <name type="scientific">Desulfocucumis palustris</name>
    <dbReference type="NCBI Taxonomy" id="1898651"/>
    <lineage>
        <taxon>Bacteria</taxon>
        <taxon>Bacillati</taxon>
        <taxon>Bacillota</taxon>
        <taxon>Clostridia</taxon>
        <taxon>Eubacteriales</taxon>
        <taxon>Desulfocucumaceae</taxon>
        <taxon>Desulfocucumis</taxon>
    </lineage>
</organism>
<evidence type="ECO:0000256" key="2">
    <source>
        <dbReference type="ARBA" id="ARBA00023125"/>
    </source>
</evidence>
<evidence type="ECO:0000313" key="6">
    <source>
        <dbReference type="Proteomes" id="UP000239549"/>
    </source>
</evidence>
<dbReference type="InterPro" id="IPR036388">
    <property type="entry name" value="WH-like_DNA-bd_sf"/>
</dbReference>
<reference evidence="6" key="1">
    <citation type="submission" date="2018-02" db="EMBL/GenBank/DDBJ databases">
        <title>Genome sequence of Desulfocucumis palustris strain NAW-5.</title>
        <authorList>
            <person name="Watanabe M."/>
            <person name="Kojima H."/>
            <person name="Fukui M."/>
        </authorList>
    </citation>
    <scope>NUCLEOTIDE SEQUENCE [LARGE SCALE GENOMIC DNA]</scope>
    <source>
        <strain evidence="6">NAW-5</strain>
    </source>
</reference>
<gene>
    <name evidence="5" type="ORF">DCCM_0736</name>
</gene>
<dbReference type="InterPro" id="IPR011711">
    <property type="entry name" value="GntR_C"/>
</dbReference>
<dbReference type="CDD" id="cd07377">
    <property type="entry name" value="WHTH_GntR"/>
    <property type="match status" value="1"/>
</dbReference>
<dbReference type="PANTHER" id="PTHR43537">
    <property type="entry name" value="TRANSCRIPTIONAL REGULATOR, GNTR FAMILY"/>
    <property type="match status" value="1"/>
</dbReference>
<evidence type="ECO:0000256" key="3">
    <source>
        <dbReference type="ARBA" id="ARBA00023163"/>
    </source>
</evidence>
<dbReference type="SUPFAM" id="SSF46785">
    <property type="entry name" value="Winged helix' DNA-binding domain"/>
    <property type="match status" value="1"/>
</dbReference>
<dbReference type="Gene3D" id="1.20.120.530">
    <property type="entry name" value="GntR ligand-binding domain-like"/>
    <property type="match status" value="1"/>
</dbReference>
<keyword evidence="3" id="KW-0804">Transcription</keyword>
<comment type="caution">
    <text evidence="5">The sequence shown here is derived from an EMBL/GenBank/DDBJ whole genome shotgun (WGS) entry which is preliminary data.</text>
</comment>
<dbReference type="InterPro" id="IPR000524">
    <property type="entry name" value="Tscrpt_reg_HTH_GntR"/>
</dbReference>
<sequence>MKYSSGKEIYMELQPIKTKRIYETIVDQIKSLIVSGNLSPGDKLLSERELSEKLQVSRTCVREALCALDVAGLIEVKPGEGAFVRQSNPNDIIESLAFAFILEKDKIKDIMEVRKGLEVESAGLAAERASEENIKNMEKALAQMEDDLRTGSTGEKADLLFHNSIAEATCNPLLIRMMTTIYDTMNQTLQFTRKLWISSTSGTPGRLYEEHREIYEAIKAGNSQRARKIMADHLRKVVTEMERIDRLEKEQEKD</sequence>
<proteinExistence type="predicted"/>
<dbReference type="GO" id="GO:0003700">
    <property type="term" value="F:DNA-binding transcription factor activity"/>
    <property type="evidence" value="ECO:0007669"/>
    <property type="project" value="InterPro"/>
</dbReference>
<dbReference type="PRINTS" id="PR00035">
    <property type="entry name" value="HTHGNTR"/>
</dbReference>
<dbReference type="InterPro" id="IPR008920">
    <property type="entry name" value="TF_FadR/GntR_C"/>
</dbReference>
<evidence type="ECO:0000259" key="4">
    <source>
        <dbReference type="PROSITE" id="PS50949"/>
    </source>
</evidence>
<keyword evidence="1" id="KW-0805">Transcription regulation</keyword>
<dbReference type="PANTHER" id="PTHR43537:SF5">
    <property type="entry name" value="UXU OPERON TRANSCRIPTIONAL REGULATOR"/>
    <property type="match status" value="1"/>
</dbReference>
<evidence type="ECO:0000256" key="1">
    <source>
        <dbReference type="ARBA" id="ARBA00023015"/>
    </source>
</evidence>
<dbReference type="EMBL" id="BFAV01000042">
    <property type="protein sequence ID" value="GBF32540.1"/>
    <property type="molecule type" value="Genomic_DNA"/>
</dbReference>
<dbReference type="SMART" id="SM00895">
    <property type="entry name" value="FCD"/>
    <property type="match status" value="1"/>
</dbReference>
<evidence type="ECO:0000313" key="5">
    <source>
        <dbReference type="EMBL" id="GBF32540.1"/>
    </source>
</evidence>
<keyword evidence="6" id="KW-1185">Reference proteome</keyword>
<name>A0A2L2X940_9FIRM</name>
<dbReference type="InterPro" id="IPR036390">
    <property type="entry name" value="WH_DNA-bd_sf"/>
</dbReference>
<dbReference type="SMART" id="SM00345">
    <property type="entry name" value="HTH_GNTR"/>
    <property type="match status" value="1"/>
</dbReference>
<keyword evidence="2" id="KW-0238">DNA-binding</keyword>
<dbReference type="PROSITE" id="PS50949">
    <property type="entry name" value="HTH_GNTR"/>
    <property type="match status" value="1"/>
</dbReference>
<dbReference type="Pfam" id="PF00392">
    <property type="entry name" value="GntR"/>
    <property type="match status" value="1"/>
</dbReference>
<dbReference type="Proteomes" id="UP000239549">
    <property type="component" value="Unassembled WGS sequence"/>
</dbReference>
<dbReference type="Gene3D" id="1.10.10.10">
    <property type="entry name" value="Winged helix-like DNA-binding domain superfamily/Winged helix DNA-binding domain"/>
    <property type="match status" value="1"/>
</dbReference>
<dbReference type="AlphaFoldDB" id="A0A2L2X940"/>
<feature type="domain" description="HTH gntR-type" evidence="4">
    <location>
        <begin position="19"/>
        <end position="87"/>
    </location>
</feature>
<protein>
    <submittedName>
        <fullName evidence="5">Transcriptional regulator</fullName>
    </submittedName>
</protein>